<proteinExistence type="predicted"/>
<keyword evidence="8" id="KW-1185">Reference proteome</keyword>
<dbReference type="SUPFAM" id="SSF53187">
    <property type="entry name" value="Zn-dependent exopeptidases"/>
    <property type="match status" value="1"/>
</dbReference>
<dbReference type="PANTHER" id="PTHR43808">
    <property type="entry name" value="ACETYLORNITHINE DEACETYLASE"/>
    <property type="match status" value="1"/>
</dbReference>
<dbReference type="STRING" id="407022.SAMN05661044_02069"/>
<dbReference type="InterPro" id="IPR050072">
    <property type="entry name" value="Peptidase_M20A"/>
</dbReference>
<evidence type="ECO:0000313" key="8">
    <source>
        <dbReference type="Proteomes" id="UP000199421"/>
    </source>
</evidence>
<dbReference type="InterPro" id="IPR011650">
    <property type="entry name" value="Peptidase_M20_dimer"/>
</dbReference>
<evidence type="ECO:0000313" key="7">
    <source>
        <dbReference type="EMBL" id="SEL12642.1"/>
    </source>
</evidence>
<dbReference type="Proteomes" id="UP000199421">
    <property type="component" value="Unassembled WGS sequence"/>
</dbReference>
<sequence>MKIAPYNSRFKDVGILYQDSLLLLQALIRTPSESGQEGKTADLIHSFLSKRTITVNRVKNNVWAYNSFFSRGKPTILLNSHHDTVKPNAGYTRDPYDAIIKQEMLYGLGANDAGGCLVSLIATFLYYYDQTDLPFNLCLATTAEEENSGENGILLMLDHLAPIAFALIGEPTEMQMAIAEKGNMVLDCVVHGKAGHAAREEGDNAIYKALKDIQWFEQYRFPKQCEFLGSIKMTVTQVDAGIQHNVIPAVCRFTVDIRLTSAYTVDEILKTIKSNISSNVSVRPGVMKPSSIPASHPVIKAGQAIGLKTYVSPTCSDQGWLDVPSLKMGPGDSARSHMANEYVYTWEIREGIKGYITLLDTLLPFLLNNPIE</sequence>
<reference evidence="8" key="1">
    <citation type="submission" date="2016-10" db="EMBL/GenBank/DDBJ databases">
        <authorList>
            <person name="Varghese N."/>
            <person name="Submissions S."/>
        </authorList>
    </citation>
    <scope>NUCLEOTIDE SEQUENCE [LARGE SCALE GENOMIC DNA]</scope>
    <source>
        <strain evidence="8">DSM 18733</strain>
    </source>
</reference>
<dbReference type="InterPro" id="IPR001261">
    <property type="entry name" value="ArgE/DapE_CS"/>
</dbReference>
<dbReference type="GO" id="GO:0006526">
    <property type="term" value="P:L-arginine biosynthetic process"/>
    <property type="evidence" value="ECO:0007669"/>
    <property type="project" value="TreeGrafter"/>
</dbReference>
<organism evidence="7 8">
    <name type="scientific">Olivibacter domesticus</name>
    <name type="common">Pseudosphingobacterium domesticum</name>
    <dbReference type="NCBI Taxonomy" id="407022"/>
    <lineage>
        <taxon>Bacteria</taxon>
        <taxon>Pseudomonadati</taxon>
        <taxon>Bacteroidota</taxon>
        <taxon>Sphingobacteriia</taxon>
        <taxon>Sphingobacteriales</taxon>
        <taxon>Sphingobacteriaceae</taxon>
        <taxon>Olivibacter</taxon>
    </lineage>
</organism>
<dbReference type="PANTHER" id="PTHR43808:SF31">
    <property type="entry name" value="N-ACETYL-L-CITRULLINE DEACETYLASE"/>
    <property type="match status" value="1"/>
</dbReference>
<keyword evidence="3" id="KW-0378">Hydrolase</keyword>
<accession>A0A1H7MN30</accession>
<dbReference type="InterPro" id="IPR002933">
    <property type="entry name" value="Peptidase_M20"/>
</dbReference>
<evidence type="ECO:0000256" key="5">
    <source>
        <dbReference type="ARBA" id="ARBA00023285"/>
    </source>
</evidence>
<dbReference type="PROSITE" id="PS00758">
    <property type="entry name" value="ARGE_DAPE_CPG2_1"/>
    <property type="match status" value="1"/>
</dbReference>
<keyword evidence="4" id="KW-0862">Zinc</keyword>
<dbReference type="GO" id="GO:0046872">
    <property type="term" value="F:metal ion binding"/>
    <property type="evidence" value="ECO:0007669"/>
    <property type="project" value="UniProtKB-KW"/>
</dbReference>
<evidence type="ECO:0000256" key="1">
    <source>
        <dbReference type="ARBA" id="ARBA00001947"/>
    </source>
</evidence>
<gene>
    <name evidence="7" type="ORF">SAMN05661044_02069</name>
</gene>
<keyword evidence="2" id="KW-0479">Metal-binding</keyword>
<dbReference type="GO" id="GO:0008777">
    <property type="term" value="F:acetylornithine deacetylase activity"/>
    <property type="evidence" value="ECO:0007669"/>
    <property type="project" value="TreeGrafter"/>
</dbReference>
<dbReference type="Pfam" id="PF01546">
    <property type="entry name" value="Peptidase_M20"/>
    <property type="match status" value="1"/>
</dbReference>
<dbReference type="EMBL" id="FOAF01000001">
    <property type="protein sequence ID" value="SEL12642.1"/>
    <property type="molecule type" value="Genomic_DNA"/>
</dbReference>
<feature type="domain" description="Peptidase M20 dimerisation" evidence="6">
    <location>
        <begin position="178"/>
        <end position="278"/>
    </location>
</feature>
<evidence type="ECO:0000259" key="6">
    <source>
        <dbReference type="Pfam" id="PF07687"/>
    </source>
</evidence>
<keyword evidence="5" id="KW-0170">Cobalt</keyword>
<comment type="cofactor">
    <cofactor evidence="1">
        <name>Zn(2+)</name>
        <dbReference type="ChEBI" id="CHEBI:29105"/>
    </cofactor>
</comment>
<dbReference type="SUPFAM" id="SSF55031">
    <property type="entry name" value="Bacterial exopeptidase dimerisation domain"/>
    <property type="match status" value="1"/>
</dbReference>
<dbReference type="Gene3D" id="3.40.630.10">
    <property type="entry name" value="Zn peptidases"/>
    <property type="match status" value="1"/>
</dbReference>
<dbReference type="InterPro" id="IPR036264">
    <property type="entry name" value="Bact_exopeptidase_dim_dom"/>
</dbReference>
<dbReference type="Pfam" id="PF07687">
    <property type="entry name" value="M20_dimer"/>
    <property type="match status" value="1"/>
</dbReference>
<evidence type="ECO:0000256" key="2">
    <source>
        <dbReference type="ARBA" id="ARBA00022723"/>
    </source>
</evidence>
<name>A0A1H7MN30_OLID1</name>
<protein>
    <submittedName>
        <fullName evidence="7">Acetylornithine deacetylase</fullName>
    </submittedName>
</protein>
<evidence type="ECO:0000256" key="4">
    <source>
        <dbReference type="ARBA" id="ARBA00022833"/>
    </source>
</evidence>
<evidence type="ECO:0000256" key="3">
    <source>
        <dbReference type="ARBA" id="ARBA00022801"/>
    </source>
</evidence>
<dbReference type="OrthoDB" id="9792335at2"/>
<dbReference type="RefSeq" id="WP_093323112.1">
    <property type="nucleotide sequence ID" value="NZ_FOAF01000001.1"/>
</dbReference>
<dbReference type="Gene3D" id="3.30.70.360">
    <property type="match status" value="1"/>
</dbReference>
<dbReference type="AlphaFoldDB" id="A0A1H7MN30"/>